<sequence>MGIIDPAEFIQELLRR</sequence>
<dbReference type="EMBL" id="GBRH01271595">
    <property type="protein sequence ID" value="JAD26300.1"/>
    <property type="molecule type" value="Transcribed_RNA"/>
</dbReference>
<organism evidence="1">
    <name type="scientific">Arundo donax</name>
    <name type="common">Giant reed</name>
    <name type="synonym">Donax arundinaceus</name>
    <dbReference type="NCBI Taxonomy" id="35708"/>
    <lineage>
        <taxon>Eukaryota</taxon>
        <taxon>Viridiplantae</taxon>
        <taxon>Streptophyta</taxon>
        <taxon>Embryophyta</taxon>
        <taxon>Tracheophyta</taxon>
        <taxon>Spermatophyta</taxon>
        <taxon>Magnoliopsida</taxon>
        <taxon>Liliopsida</taxon>
        <taxon>Poales</taxon>
        <taxon>Poaceae</taxon>
        <taxon>PACMAD clade</taxon>
        <taxon>Arundinoideae</taxon>
        <taxon>Arundineae</taxon>
        <taxon>Arundo</taxon>
    </lineage>
</organism>
<name>A0A0A8YMJ7_ARUDO</name>
<dbReference type="AlphaFoldDB" id="A0A0A8YMJ7"/>
<evidence type="ECO:0000313" key="1">
    <source>
        <dbReference type="EMBL" id="JAD26300.1"/>
    </source>
</evidence>
<reference evidence="1" key="2">
    <citation type="journal article" date="2015" name="Data Brief">
        <title>Shoot transcriptome of the giant reed, Arundo donax.</title>
        <authorList>
            <person name="Barrero R.A."/>
            <person name="Guerrero F.D."/>
            <person name="Moolhuijzen P."/>
            <person name="Goolsby J.A."/>
            <person name="Tidwell J."/>
            <person name="Bellgard S.E."/>
            <person name="Bellgard M.I."/>
        </authorList>
    </citation>
    <scope>NUCLEOTIDE SEQUENCE</scope>
    <source>
        <tissue evidence="1">Shoot tissue taken approximately 20 cm above the soil surface</tissue>
    </source>
</reference>
<protein>
    <submittedName>
        <fullName evidence="1">Uncharacterized protein</fullName>
    </submittedName>
</protein>
<reference evidence="1" key="1">
    <citation type="submission" date="2014-09" db="EMBL/GenBank/DDBJ databases">
        <authorList>
            <person name="Magalhaes I.L.F."/>
            <person name="Oliveira U."/>
            <person name="Santos F.R."/>
            <person name="Vidigal T.H.D.A."/>
            <person name="Brescovit A.D."/>
            <person name="Santos A.J."/>
        </authorList>
    </citation>
    <scope>NUCLEOTIDE SEQUENCE</scope>
    <source>
        <tissue evidence="1">Shoot tissue taken approximately 20 cm above the soil surface</tissue>
    </source>
</reference>
<accession>A0A0A8YMJ7</accession>
<proteinExistence type="predicted"/>